<dbReference type="Pfam" id="PF01668">
    <property type="entry name" value="SmpB"/>
    <property type="match status" value="1"/>
</dbReference>
<keyword evidence="1 3" id="KW-0963">Cytoplasm</keyword>
<dbReference type="NCBIfam" id="TIGR00086">
    <property type="entry name" value="smpB"/>
    <property type="match status" value="1"/>
</dbReference>
<evidence type="ECO:0000256" key="2">
    <source>
        <dbReference type="ARBA" id="ARBA00022884"/>
    </source>
</evidence>
<dbReference type="InterPro" id="IPR020081">
    <property type="entry name" value="SsrA-bd_prot_CS"/>
</dbReference>
<dbReference type="HAMAP" id="MF_00023">
    <property type="entry name" value="SmpB"/>
    <property type="match status" value="1"/>
</dbReference>
<dbReference type="KEGG" id="xcl:G4Z02_00440"/>
<reference evidence="4 5" key="1">
    <citation type="submission" date="2020-02" db="EMBL/GenBank/DDBJ databases">
        <authorList>
            <person name="Zheng R.K."/>
            <person name="Sun C.M."/>
        </authorList>
    </citation>
    <scope>NUCLEOTIDE SEQUENCE [LARGE SCALE GENOMIC DNA]</scope>
    <source>
        <strain evidence="5">zrk13</strain>
    </source>
</reference>
<evidence type="ECO:0000313" key="5">
    <source>
        <dbReference type="Proteomes" id="UP000514720"/>
    </source>
</evidence>
<dbReference type="NCBIfam" id="NF003843">
    <property type="entry name" value="PRK05422.1"/>
    <property type="match status" value="1"/>
</dbReference>
<dbReference type="SUPFAM" id="SSF74982">
    <property type="entry name" value="Small protein B (SmpB)"/>
    <property type="match status" value="1"/>
</dbReference>
<gene>
    <name evidence="3 4" type="primary">smpB</name>
    <name evidence="4" type="ORF">G4Z02_00440</name>
</gene>
<comment type="similarity">
    <text evidence="3">Belongs to the SmpB family.</text>
</comment>
<dbReference type="GO" id="GO:0070930">
    <property type="term" value="P:trans-translation-dependent protein tagging"/>
    <property type="evidence" value="ECO:0007669"/>
    <property type="project" value="TreeGrafter"/>
</dbReference>
<dbReference type="GO" id="GO:0003723">
    <property type="term" value="F:RNA binding"/>
    <property type="evidence" value="ECO:0007669"/>
    <property type="project" value="UniProtKB-UniRule"/>
</dbReference>
<dbReference type="Proteomes" id="UP000514720">
    <property type="component" value="Chromosome"/>
</dbReference>
<protein>
    <recommendedName>
        <fullName evidence="3">SsrA-binding protein</fullName>
    </recommendedName>
    <alternativeName>
        <fullName evidence="3">Small protein B</fullName>
    </alternativeName>
</protein>
<name>A0A7L7KR38_9MOLU</name>
<evidence type="ECO:0000313" key="4">
    <source>
        <dbReference type="EMBL" id="QMS84268.1"/>
    </source>
</evidence>
<dbReference type="InterPro" id="IPR023620">
    <property type="entry name" value="SmpB"/>
</dbReference>
<comment type="subcellular location">
    <subcellularLocation>
        <location evidence="3">Cytoplasm</location>
    </subcellularLocation>
    <text evidence="3">The tmRNA-SmpB complex associates with stalled 70S ribosomes.</text>
</comment>
<dbReference type="PROSITE" id="PS01317">
    <property type="entry name" value="SSRP"/>
    <property type="match status" value="1"/>
</dbReference>
<dbReference type="EMBL" id="CP048914">
    <property type="protein sequence ID" value="QMS84268.1"/>
    <property type="molecule type" value="Genomic_DNA"/>
</dbReference>
<dbReference type="GO" id="GO:0070929">
    <property type="term" value="P:trans-translation"/>
    <property type="evidence" value="ECO:0007669"/>
    <property type="project" value="UniProtKB-UniRule"/>
</dbReference>
<dbReference type="CDD" id="cd09294">
    <property type="entry name" value="SmpB"/>
    <property type="match status" value="1"/>
</dbReference>
<evidence type="ECO:0000256" key="1">
    <source>
        <dbReference type="ARBA" id="ARBA00022490"/>
    </source>
</evidence>
<dbReference type="GO" id="GO:0005829">
    <property type="term" value="C:cytosol"/>
    <property type="evidence" value="ECO:0007669"/>
    <property type="project" value="TreeGrafter"/>
</dbReference>
<proteinExistence type="inferred from homology"/>
<organism evidence="4 5">
    <name type="scientific">Candidatus Xianfuyuplasma coldseepsis</name>
    <dbReference type="NCBI Taxonomy" id="2782163"/>
    <lineage>
        <taxon>Bacteria</taxon>
        <taxon>Bacillati</taxon>
        <taxon>Mycoplasmatota</taxon>
        <taxon>Mollicutes</taxon>
        <taxon>Candidatus Izemoplasmatales</taxon>
        <taxon>Candidatus Izemoplasmataceae</taxon>
        <taxon>Candidatus Xianfuyuplasma</taxon>
    </lineage>
</organism>
<evidence type="ECO:0000256" key="3">
    <source>
        <dbReference type="HAMAP-Rule" id="MF_00023"/>
    </source>
</evidence>
<dbReference type="InterPro" id="IPR000037">
    <property type="entry name" value="SsrA-bd_prot"/>
</dbReference>
<sequence length="147" mass="17346">MKIIARNKKAQHDYFLLDTYEAGIVLHGTEIKSVRANKVNIKDSYCLIRDEEMFIINMHIAKYKEGNIFNHNETRTRKLLLHKKEIIRIFNKIQGENLTIIPTKVYLEQGLCKVEIAIAKGKKQYDKRQALREKDAKRSIEKNLKNY</sequence>
<dbReference type="AlphaFoldDB" id="A0A7L7KR38"/>
<accession>A0A7L7KR38</accession>
<dbReference type="Gene3D" id="2.40.280.10">
    <property type="match status" value="1"/>
</dbReference>
<dbReference type="PANTHER" id="PTHR30308">
    <property type="entry name" value="TMRNA-BINDING COMPONENT OF TRANS-TRANSLATION TAGGING COMPLEX"/>
    <property type="match status" value="1"/>
</dbReference>
<comment type="function">
    <text evidence="3">Required for rescue of stalled ribosomes mediated by trans-translation. Binds to transfer-messenger RNA (tmRNA), required for stable association of tmRNA with ribosomes. tmRNA and SmpB together mimic tRNA shape, replacing the anticodon stem-loop with SmpB. tmRNA is encoded by the ssrA gene; the 2 termini fold to resemble tRNA(Ala) and it encodes a 'tag peptide', a short internal open reading frame. During trans-translation Ala-aminoacylated tmRNA acts like a tRNA, entering the A-site of stalled ribosomes, displacing the stalled mRNA. The ribosome then switches to translate the ORF on the tmRNA; the nascent peptide is terminated with the 'tag peptide' encoded by the tmRNA and targeted for degradation. The ribosome is freed to recommence translation, which seems to be the essential function of trans-translation.</text>
</comment>
<keyword evidence="2 3" id="KW-0694">RNA-binding</keyword>
<dbReference type="PANTHER" id="PTHR30308:SF2">
    <property type="entry name" value="SSRA-BINDING PROTEIN"/>
    <property type="match status" value="1"/>
</dbReference>
<dbReference type="RefSeq" id="WP_258877876.1">
    <property type="nucleotide sequence ID" value="NZ_CP048914.1"/>
</dbReference>
<keyword evidence="5" id="KW-1185">Reference proteome</keyword>